<dbReference type="InterPro" id="IPR022812">
    <property type="entry name" value="Dynamin"/>
</dbReference>
<dbReference type="AlphaFoldDB" id="A0A835IYB5"/>
<dbReference type="GO" id="GO:0003924">
    <property type="term" value="F:GTPase activity"/>
    <property type="evidence" value="ECO:0007669"/>
    <property type="project" value="TreeGrafter"/>
</dbReference>
<dbReference type="PROSITE" id="PS00086">
    <property type="entry name" value="CYTOCHROME_P450"/>
    <property type="match status" value="1"/>
</dbReference>
<dbReference type="InterPro" id="IPR017972">
    <property type="entry name" value="Cyt_P450_CS"/>
</dbReference>
<evidence type="ECO:0000313" key="1">
    <source>
        <dbReference type="EMBL" id="KAF9623788.1"/>
    </source>
</evidence>
<dbReference type="GO" id="GO:0005737">
    <property type="term" value="C:cytoplasm"/>
    <property type="evidence" value="ECO:0007669"/>
    <property type="project" value="TreeGrafter"/>
</dbReference>
<accession>A0A835IYB5</accession>
<dbReference type="Gene3D" id="1.20.120.1240">
    <property type="entry name" value="Dynamin, middle domain"/>
    <property type="match status" value="1"/>
</dbReference>
<dbReference type="GO" id="GO:0016020">
    <property type="term" value="C:membrane"/>
    <property type="evidence" value="ECO:0007669"/>
    <property type="project" value="TreeGrafter"/>
</dbReference>
<dbReference type="GO" id="GO:0005874">
    <property type="term" value="C:microtubule"/>
    <property type="evidence" value="ECO:0007669"/>
    <property type="project" value="TreeGrafter"/>
</dbReference>
<proteinExistence type="predicted"/>
<organism evidence="1 2">
    <name type="scientific">Coptis chinensis</name>
    <dbReference type="NCBI Taxonomy" id="261450"/>
    <lineage>
        <taxon>Eukaryota</taxon>
        <taxon>Viridiplantae</taxon>
        <taxon>Streptophyta</taxon>
        <taxon>Embryophyta</taxon>
        <taxon>Tracheophyta</taxon>
        <taxon>Spermatophyta</taxon>
        <taxon>Magnoliopsida</taxon>
        <taxon>Ranunculales</taxon>
        <taxon>Ranunculaceae</taxon>
        <taxon>Coptidoideae</taxon>
        <taxon>Coptis</taxon>
    </lineage>
</organism>
<evidence type="ECO:0000313" key="2">
    <source>
        <dbReference type="Proteomes" id="UP000631114"/>
    </source>
</evidence>
<keyword evidence="2" id="KW-1185">Reference proteome</keyword>
<reference evidence="1 2" key="1">
    <citation type="submission" date="2020-10" db="EMBL/GenBank/DDBJ databases">
        <title>The Coptis chinensis genome and diversification of protoberbering-type alkaloids.</title>
        <authorList>
            <person name="Wang B."/>
            <person name="Shu S."/>
            <person name="Song C."/>
            <person name="Liu Y."/>
        </authorList>
    </citation>
    <scope>NUCLEOTIDE SEQUENCE [LARGE SCALE GENOMIC DNA]</scope>
    <source>
        <strain evidence="1">HL-2020</strain>
        <tissue evidence="1">Leaf</tissue>
    </source>
</reference>
<dbReference type="PANTHER" id="PTHR11566">
    <property type="entry name" value="DYNAMIN"/>
    <property type="match status" value="1"/>
</dbReference>
<name>A0A835IYB5_9MAGN</name>
<dbReference type="GO" id="GO:0005506">
    <property type="term" value="F:iron ion binding"/>
    <property type="evidence" value="ECO:0007669"/>
    <property type="project" value="InterPro"/>
</dbReference>
<comment type="caution">
    <text evidence="1">The sequence shown here is derived from an EMBL/GenBank/DDBJ whole genome shotgun (WGS) entry which is preliminary data.</text>
</comment>
<dbReference type="OrthoDB" id="5562561at2759"/>
<gene>
    <name evidence="1" type="ORF">IFM89_005295</name>
</gene>
<protein>
    <submittedName>
        <fullName evidence="1">Uncharacterized protein</fullName>
    </submittedName>
</protein>
<dbReference type="Proteomes" id="UP000631114">
    <property type="component" value="Unassembled WGS sequence"/>
</dbReference>
<dbReference type="GO" id="GO:0016705">
    <property type="term" value="F:oxidoreductase activity, acting on paired donors, with incorporation or reduction of molecular oxygen"/>
    <property type="evidence" value="ECO:0007669"/>
    <property type="project" value="InterPro"/>
</dbReference>
<dbReference type="PANTHER" id="PTHR11566:SF223">
    <property type="entry name" value="PROTEIN 1C, PUTATIVE, EXPRESSED-RELATED"/>
    <property type="match status" value="1"/>
</dbReference>
<sequence length="265" mass="30042">MLRSFHDALNQYLVEHSEGMEVNGGASKHFMGFGGGLRFCVGTYFTKVQITCEIMKIHLCSIHGDGSKYFYIPILCSFLFFLDLLQVQKASGDRIYGVFDNQVTAALKKLPFDRHLSINNVKKVVSEADGYQAHLIAPEQGYRRLDSKGPAKASVDAELVEKSLNEMGRVKEVLHTYKTELALAANAALECNQAAENSHEEVLHTYNLNWLLRKCSLEVLRVKEVLHTSSAEWKYFFANEALERFREDSRKTTLRYGLRNGNPRA</sequence>
<dbReference type="GO" id="GO:0008017">
    <property type="term" value="F:microtubule binding"/>
    <property type="evidence" value="ECO:0007669"/>
    <property type="project" value="TreeGrafter"/>
</dbReference>
<dbReference type="EMBL" id="JADFTS010000001">
    <property type="protein sequence ID" value="KAF9623788.1"/>
    <property type="molecule type" value="Genomic_DNA"/>
</dbReference>